<evidence type="ECO:0000313" key="2">
    <source>
        <dbReference type="Proteomes" id="UP000265930"/>
    </source>
</evidence>
<sequence>MKKMLSVFLIFIMSSIFIVGCSNDPYIGRYRSSDNTILELNSNGNCTIINNFYKDVFYTYAKYSIEDNEIEVIFGNNEQNYFRTKSLKGKVKGSSIEFYNYSSVKEEDIYSKMD</sequence>
<accession>A0A399IQ58</accession>
<reference evidence="1 2" key="1">
    <citation type="submission" date="2018-08" db="EMBL/GenBank/DDBJ databases">
        <title>Genome of Clostridium chromiireducens C1, DSM12136.</title>
        <authorList>
            <person name="Xing M."/>
            <person name="Wei Y."/>
            <person name="Ang E.L."/>
            <person name="Zhao H."/>
            <person name="Zhang Y."/>
        </authorList>
    </citation>
    <scope>NUCLEOTIDE SEQUENCE [LARGE SCALE GENOMIC DNA]</scope>
    <source>
        <strain evidence="1 2">C1</strain>
    </source>
</reference>
<proteinExistence type="predicted"/>
<dbReference type="EMBL" id="QXDJ01000004">
    <property type="protein sequence ID" value="RII33622.1"/>
    <property type="molecule type" value="Genomic_DNA"/>
</dbReference>
<evidence type="ECO:0000313" key="1">
    <source>
        <dbReference type="EMBL" id="RII33622.1"/>
    </source>
</evidence>
<gene>
    <name evidence="1" type="ORF">D2A34_18010</name>
</gene>
<comment type="caution">
    <text evidence="1">The sequence shown here is derived from an EMBL/GenBank/DDBJ whole genome shotgun (WGS) entry which is preliminary data.</text>
</comment>
<dbReference type="AlphaFoldDB" id="A0A399IQ58"/>
<protein>
    <recommendedName>
        <fullName evidence="3">Lipoprotein</fullName>
    </recommendedName>
</protein>
<dbReference type="Proteomes" id="UP000265930">
    <property type="component" value="Unassembled WGS sequence"/>
</dbReference>
<dbReference type="RefSeq" id="WP_119367482.1">
    <property type="nucleotide sequence ID" value="NZ_QXDJ01000004.1"/>
</dbReference>
<evidence type="ECO:0008006" key="3">
    <source>
        <dbReference type="Google" id="ProtNLM"/>
    </source>
</evidence>
<organism evidence="1 2">
    <name type="scientific">Clostridium chromiireducens</name>
    <dbReference type="NCBI Taxonomy" id="225345"/>
    <lineage>
        <taxon>Bacteria</taxon>
        <taxon>Bacillati</taxon>
        <taxon>Bacillota</taxon>
        <taxon>Clostridia</taxon>
        <taxon>Eubacteriales</taxon>
        <taxon>Clostridiaceae</taxon>
        <taxon>Clostridium</taxon>
    </lineage>
</organism>
<dbReference type="PROSITE" id="PS51257">
    <property type="entry name" value="PROKAR_LIPOPROTEIN"/>
    <property type="match status" value="1"/>
</dbReference>
<name>A0A399IQ58_9CLOT</name>